<proteinExistence type="predicted"/>
<dbReference type="HOGENOM" id="CLU_3158872_0_0_6"/>
<gene>
    <name evidence="1" type="ordered locus">TVNIR_1292</name>
</gene>
<dbReference type="AlphaFoldDB" id="L0DVG1"/>
<organism evidence="1 2">
    <name type="scientific">Thioalkalivibrio nitratireducens (strain DSM 14787 / UNIQEM 213 / ALEN2)</name>
    <dbReference type="NCBI Taxonomy" id="1255043"/>
    <lineage>
        <taxon>Bacteria</taxon>
        <taxon>Pseudomonadati</taxon>
        <taxon>Pseudomonadota</taxon>
        <taxon>Gammaproteobacteria</taxon>
        <taxon>Chromatiales</taxon>
        <taxon>Ectothiorhodospiraceae</taxon>
        <taxon>Thioalkalivibrio</taxon>
    </lineage>
</organism>
<dbReference type="EMBL" id="CP003989">
    <property type="protein sequence ID" value="AGA32965.1"/>
    <property type="molecule type" value="Genomic_DNA"/>
</dbReference>
<dbReference type="Proteomes" id="UP000010809">
    <property type="component" value="Chromosome"/>
</dbReference>
<keyword evidence="2" id="KW-1185">Reference proteome</keyword>
<evidence type="ECO:0000313" key="2">
    <source>
        <dbReference type="Proteomes" id="UP000010809"/>
    </source>
</evidence>
<reference evidence="1" key="1">
    <citation type="submission" date="2015-12" db="EMBL/GenBank/DDBJ databases">
        <authorList>
            <person name="Tikhonova T.V."/>
            <person name="Pavlov A.R."/>
            <person name="Beletsky A.V."/>
            <person name="Mardanov A.V."/>
            <person name="Sorokin D.Y."/>
            <person name="Ravin N.V."/>
            <person name="Popov V.O."/>
        </authorList>
    </citation>
    <scope>NUCLEOTIDE SEQUENCE</scope>
    <source>
        <strain evidence="1">DSM 14787</strain>
    </source>
</reference>
<protein>
    <submittedName>
        <fullName evidence="1">Uncharacterized protein</fullName>
    </submittedName>
</protein>
<name>L0DVG1_THIND</name>
<accession>L0DVG1</accession>
<dbReference type="KEGG" id="tni:TVNIR_1292"/>
<evidence type="ECO:0000313" key="1">
    <source>
        <dbReference type="EMBL" id="AGA32965.1"/>
    </source>
</evidence>
<sequence>MASWGRTAGDRYSAGRRCRPLLADDRTWRQWFADIRADSSLRRMPRMP</sequence>